<feature type="region of interest" description="Disordered" evidence="2">
    <location>
        <begin position="1"/>
        <end position="80"/>
    </location>
</feature>
<feature type="compositionally biased region" description="Low complexity" evidence="2">
    <location>
        <begin position="9"/>
        <end position="40"/>
    </location>
</feature>
<feature type="region of interest" description="Disordered" evidence="2">
    <location>
        <begin position="363"/>
        <end position="385"/>
    </location>
</feature>
<dbReference type="AlphaFoldDB" id="A0A0G4ETU9"/>
<keyword evidence="1" id="KW-0175">Coiled coil</keyword>
<evidence type="ECO:0000256" key="1">
    <source>
        <dbReference type="SAM" id="Coils"/>
    </source>
</evidence>
<keyword evidence="4" id="KW-1185">Reference proteome</keyword>
<evidence type="ECO:0000313" key="4">
    <source>
        <dbReference type="Proteomes" id="UP000041254"/>
    </source>
</evidence>
<reference evidence="3 4" key="1">
    <citation type="submission" date="2014-11" db="EMBL/GenBank/DDBJ databases">
        <authorList>
            <person name="Zhu J."/>
            <person name="Qi W."/>
            <person name="Song R."/>
        </authorList>
    </citation>
    <scope>NUCLEOTIDE SEQUENCE [LARGE SCALE GENOMIC DNA]</scope>
</reference>
<dbReference type="VEuPathDB" id="CryptoDB:Vbra_13118"/>
<feature type="compositionally biased region" description="Basic and acidic residues" evidence="2">
    <location>
        <begin position="56"/>
        <end position="80"/>
    </location>
</feature>
<dbReference type="EMBL" id="CDMY01000305">
    <property type="protein sequence ID" value="CEM01488.1"/>
    <property type="molecule type" value="Genomic_DNA"/>
</dbReference>
<protein>
    <submittedName>
        <fullName evidence="3">Uncharacterized protein</fullName>
    </submittedName>
</protein>
<organism evidence="3 4">
    <name type="scientific">Vitrella brassicaformis (strain CCMP3155)</name>
    <dbReference type="NCBI Taxonomy" id="1169540"/>
    <lineage>
        <taxon>Eukaryota</taxon>
        <taxon>Sar</taxon>
        <taxon>Alveolata</taxon>
        <taxon>Colpodellida</taxon>
        <taxon>Vitrellaceae</taxon>
        <taxon>Vitrella</taxon>
    </lineage>
</organism>
<proteinExistence type="predicted"/>
<evidence type="ECO:0000256" key="2">
    <source>
        <dbReference type="SAM" id="MobiDB-lite"/>
    </source>
</evidence>
<feature type="coiled-coil region" evidence="1">
    <location>
        <begin position="134"/>
        <end position="175"/>
    </location>
</feature>
<dbReference type="Proteomes" id="UP000041254">
    <property type="component" value="Unassembled WGS sequence"/>
</dbReference>
<dbReference type="InParanoid" id="A0A0G4ETU9"/>
<accession>A0A0G4ETU9</accession>
<gene>
    <name evidence="3" type="ORF">Vbra_13118</name>
</gene>
<sequence>MATKERGLPASKAIAPKKASPASKHTGSGGKASSPKSKATPRPKNDPAPAPGEAPENLKKKYAELEKRHSQDEEAFAHSLQDHISAKMEAERESDILRQHVAYLQAKYEKDTGKKIDLDVELWDEGTGETLSPLQKAQEEIQRLRRLVHEQKVALDEAKSTIEHLTNDKRRLMETQKAITGQIGRITLERNLTNESLAKAHEVLEQAATKGKKYQRQMSDRMQQVLSEQQQQQQQKGGQRLSDLFRGEGARHNQQQQQPFAIHHMSLYARPEDIPLLKTGPHQRFPPIMPLAPPPPPAPKAAMSGKCCYGPQTVPATPPPPPPPQQVVPPLSRSMAAAAVSPPHQLGQCCFGEPWSECRTARGRLGDNTHVGSRLLEPEAALTSR</sequence>
<feature type="compositionally biased region" description="Low complexity" evidence="2">
    <location>
        <begin position="223"/>
        <end position="239"/>
    </location>
</feature>
<name>A0A0G4ETU9_VITBC</name>
<feature type="region of interest" description="Disordered" evidence="2">
    <location>
        <begin position="212"/>
        <end position="240"/>
    </location>
</feature>
<evidence type="ECO:0000313" key="3">
    <source>
        <dbReference type="EMBL" id="CEM01488.1"/>
    </source>
</evidence>